<dbReference type="EMBL" id="FNAK01000003">
    <property type="protein sequence ID" value="SDD83207.1"/>
    <property type="molecule type" value="Genomic_DNA"/>
</dbReference>
<reference evidence="3 4" key="1">
    <citation type="submission" date="2016-10" db="EMBL/GenBank/DDBJ databases">
        <authorList>
            <person name="de Groot N.N."/>
        </authorList>
    </citation>
    <scope>NUCLEOTIDE SEQUENCE [LARGE SCALE GENOMIC DNA]</scope>
    <source>
        <strain evidence="3 4">CGMCC 1.9109</strain>
    </source>
</reference>
<accession>A0A1G6Y0G2</accession>
<evidence type="ECO:0000256" key="1">
    <source>
        <dbReference type="SAM" id="SignalP"/>
    </source>
</evidence>
<dbReference type="OrthoDB" id="9810174at2"/>
<proteinExistence type="predicted"/>
<gene>
    <name evidence="3" type="ORF">SAMN04488071_1415</name>
</gene>
<feature type="domain" description="Phage tail collar" evidence="2">
    <location>
        <begin position="40"/>
        <end position="96"/>
    </location>
</feature>
<feature type="chain" id="PRO_5010380701" evidence="1">
    <location>
        <begin position="32"/>
        <end position="237"/>
    </location>
</feature>
<name>A0A1G6Y0G2_9PROT</name>
<sequence length="237" mass="24174">MNKPRNKSLTRGAGAALLGLSALAVSNVAEAECNDNDYTGQICLMATSYCPEGTLEADGTMLQIVNYPALYSLLGTSFGGNGSTYFALPDLRGRVPVGIGQGPGLNNVTLGQTRGQESVIQVIPQMPAHTHTATFTANASDPVHVEVAAQEAITGKVTEKNMLAEPNTGAAPADSVNLFSGTSPATVPLAGVSGGTNTGGTVAVASTGDGQPISVVNPQLGLRYCIVTNGQYPARPE</sequence>
<evidence type="ECO:0000313" key="4">
    <source>
        <dbReference type="Proteomes" id="UP000183685"/>
    </source>
</evidence>
<dbReference type="AlphaFoldDB" id="A0A1G6Y0G2"/>
<evidence type="ECO:0000259" key="2">
    <source>
        <dbReference type="Pfam" id="PF07484"/>
    </source>
</evidence>
<evidence type="ECO:0000313" key="3">
    <source>
        <dbReference type="EMBL" id="SDD83207.1"/>
    </source>
</evidence>
<dbReference type="Proteomes" id="UP000183685">
    <property type="component" value="Unassembled WGS sequence"/>
</dbReference>
<dbReference type="InterPro" id="IPR011083">
    <property type="entry name" value="Phage_tail_collar_dom"/>
</dbReference>
<feature type="signal peptide" evidence="1">
    <location>
        <begin position="1"/>
        <end position="31"/>
    </location>
</feature>
<organism evidence="3 4">
    <name type="scientific">Kordiimonas lacus</name>
    <dbReference type="NCBI Taxonomy" id="637679"/>
    <lineage>
        <taxon>Bacteria</taxon>
        <taxon>Pseudomonadati</taxon>
        <taxon>Pseudomonadota</taxon>
        <taxon>Alphaproteobacteria</taxon>
        <taxon>Kordiimonadales</taxon>
        <taxon>Kordiimonadaceae</taxon>
        <taxon>Kordiimonas</taxon>
    </lineage>
</organism>
<dbReference type="SUPFAM" id="SSF88874">
    <property type="entry name" value="Receptor-binding domain of short tail fibre protein gp12"/>
    <property type="match status" value="1"/>
</dbReference>
<protein>
    <submittedName>
        <fullName evidence="3">Microcystin-dependent protein</fullName>
    </submittedName>
</protein>
<dbReference type="InterPro" id="IPR037053">
    <property type="entry name" value="Phage_tail_collar_dom_sf"/>
</dbReference>
<dbReference type="RefSeq" id="WP_068301969.1">
    <property type="nucleotide sequence ID" value="NZ_FNAK01000003.1"/>
</dbReference>
<dbReference type="STRING" id="637679.GCA_001550055_01096"/>
<keyword evidence="1" id="KW-0732">Signal</keyword>
<keyword evidence="4" id="KW-1185">Reference proteome</keyword>
<dbReference type="Gene3D" id="3.90.1340.10">
    <property type="entry name" value="Phage tail collar domain"/>
    <property type="match status" value="1"/>
</dbReference>
<dbReference type="Pfam" id="PF07484">
    <property type="entry name" value="Collar"/>
    <property type="match status" value="1"/>
</dbReference>